<dbReference type="AlphaFoldDB" id="G4A778"/>
<feature type="transmembrane region" description="Helical" evidence="1">
    <location>
        <begin position="128"/>
        <end position="150"/>
    </location>
</feature>
<dbReference type="RefSeq" id="WP_005556557.1">
    <property type="nucleotide sequence ID" value="NZ_AEJM01000016.1"/>
</dbReference>
<feature type="transmembrane region" description="Helical" evidence="1">
    <location>
        <begin position="264"/>
        <end position="284"/>
    </location>
</feature>
<dbReference type="PATRIC" id="fig|907488.3.peg.658"/>
<keyword evidence="1" id="KW-0812">Transmembrane</keyword>
<name>G4A778_AGGAC</name>
<feature type="transmembrane region" description="Helical" evidence="1">
    <location>
        <begin position="291"/>
        <end position="308"/>
    </location>
</feature>
<feature type="transmembrane region" description="Helical" evidence="1">
    <location>
        <begin position="204"/>
        <end position="227"/>
    </location>
</feature>
<sequence>MKIFTLLTNNERNLFYLVLLVTVLFLFYPPYLPMVDLPQHAAQVVMLDDLFKQQSKWSDLVQLNWDTPYLTGYFVWWLLYQFTDIVISSKLLVVFIFLFNAWAVFLLRKSFQAESILEWAAITSFFGFAFQWGFVTFLLAIPIGILFFLSNKNWLETKKYRYFIGIVLLGILSYCSHVLIFSFFCFISYGYFLAIHFKQESYKAGGGGVIFTLPYLLFAIILIRYLGKTDLLQFKDYSENYVFLPVWYKIFTLIYYPWNMDYAILYNVAWIVFFILPNYMGYTLTKDIKRYIPFVGFLIIWFSLPHALNQTAFIYERFSIFMLPFYYLIFEKRSTKKNNGNIILFNLMFFIFVFLLMGKVYYNNIQFNNDPNMRAYSKIIESMQSQKRILTLFNESSETSGLLTSSTEYLHFGSWYQAQKHGWSDFNFAVYSPQIVRFKPNKVPNISSRSGVVNKDWIISLDNCEDYDYLLMKTKESPMMILTWLTENPRCKAFILENQQQDWLLFKKIKENEAL</sequence>
<protein>
    <recommendedName>
        <fullName evidence="4">Glycosyltransferase RgtA/B/C/D-like domain-containing protein</fullName>
    </recommendedName>
</protein>
<keyword evidence="1" id="KW-1133">Transmembrane helix</keyword>
<comment type="caution">
    <text evidence="2">The sequence shown here is derived from an EMBL/GenBank/DDBJ whole genome shotgun (WGS) entry which is preliminary data.</text>
</comment>
<reference evidence="2 3" key="1">
    <citation type="submission" date="2010-10" db="EMBL/GenBank/DDBJ databases">
        <authorList>
            <person name="Chen C."/>
            <person name="Kittichotirat W."/>
            <person name="Asikainen S."/>
            <person name="Bumgarner R."/>
        </authorList>
    </citation>
    <scope>NUCLEOTIDE SEQUENCE [LARGE SCALE GENOMIC DNA]</scope>
    <source>
        <strain evidence="2 3">SC1083</strain>
    </source>
</reference>
<gene>
    <name evidence="2" type="ORF">SC1083_0669</name>
</gene>
<evidence type="ECO:0000256" key="1">
    <source>
        <dbReference type="SAM" id="Phobius"/>
    </source>
</evidence>
<evidence type="ECO:0000313" key="3">
    <source>
        <dbReference type="Proteomes" id="UP000005508"/>
    </source>
</evidence>
<feature type="transmembrane region" description="Helical" evidence="1">
    <location>
        <begin position="91"/>
        <end position="108"/>
    </location>
</feature>
<evidence type="ECO:0000313" key="2">
    <source>
        <dbReference type="EMBL" id="EGY34282.1"/>
    </source>
</evidence>
<dbReference type="EMBL" id="AEJM01000016">
    <property type="protein sequence ID" value="EGY34282.1"/>
    <property type="molecule type" value="Genomic_DNA"/>
</dbReference>
<keyword evidence="1" id="KW-0472">Membrane</keyword>
<evidence type="ECO:0008006" key="4">
    <source>
        <dbReference type="Google" id="ProtNLM"/>
    </source>
</evidence>
<proteinExistence type="predicted"/>
<feature type="transmembrane region" description="Helical" evidence="1">
    <location>
        <begin position="162"/>
        <end position="192"/>
    </location>
</feature>
<organism evidence="2 3">
    <name type="scientific">Aggregatibacter actinomycetemcomitans serotype e str. SC1083</name>
    <dbReference type="NCBI Taxonomy" id="907488"/>
    <lineage>
        <taxon>Bacteria</taxon>
        <taxon>Pseudomonadati</taxon>
        <taxon>Pseudomonadota</taxon>
        <taxon>Gammaproteobacteria</taxon>
        <taxon>Pasteurellales</taxon>
        <taxon>Pasteurellaceae</taxon>
        <taxon>Aggregatibacter</taxon>
    </lineage>
</organism>
<feature type="transmembrane region" description="Helical" evidence="1">
    <location>
        <begin position="342"/>
        <end position="362"/>
    </location>
</feature>
<feature type="transmembrane region" description="Helical" evidence="1">
    <location>
        <begin position="239"/>
        <end position="258"/>
    </location>
</feature>
<feature type="transmembrane region" description="Helical" evidence="1">
    <location>
        <begin position="60"/>
        <end position="79"/>
    </location>
</feature>
<feature type="transmembrane region" description="Helical" evidence="1">
    <location>
        <begin position="314"/>
        <end position="330"/>
    </location>
</feature>
<feature type="transmembrane region" description="Helical" evidence="1">
    <location>
        <begin position="12"/>
        <end position="31"/>
    </location>
</feature>
<accession>G4A778</accession>
<dbReference type="Proteomes" id="UP000005508">
    <property type="component" value="Unassembled WGS sequence"/>
</dbReference>